<dbReference type="GO" id="GO:0051560">
    <property type="term" value="P:mitochondrial calcium ion homeostasis"/>
    <property type="evidence" value="ECO:0007669"/>
    <property type="project" value="TreeGrafter"/>
</dbReference>
<dbReference type="InterPro" id="IPR039800">
    <property type="entry name" value="MICU1/2/3"/>
</dbReference>
<dbReference type="GO" id="GO:1990246">
    <property type="term" value="C:uniplex complex"/>
    <property type="evidence" value="ECO:0007669"/>
    <property type="project" value="TreeGrafter"/>
</dbReference>
<dbReference type="Gene3D" id="1.10.238.10">
    <property type="entry name" value="EF-hand"/>
    <property type="match status" value="1"/>
</dbReference>
<reference evidence="11 12" key="1">
    <citation type="submission" date="2015-01" db="EMBL/GenBank/DDBJ databases">
        <title>Evolution of Trichinella species and genotypes.</title>
        <authorList>
            <person name="Korhonen P.K."/>
            <person name="Edoardo P."/>
            <person name="Giuseppe L.R."/>
            <person name="Gasser R.B."/>
        </authorList>
    </citation>
    <scope>NUCLEOTIDE SEQUENCE [LARGE SCALE GENOMIC DNA]</scope>
    <source>
        <strain evidence="11">ISS417</strain>
    </source>
</reference>
<keyword evidence="8" id="KW-0472">Membrane</keyword>
<evidence type="ECO:0000313" key="12">
    <source>
        <dbReference type="Proteomes" id="UP000055048"/>
    </source>
</evidence>
<evidence type="ECO:0000256" key="6">
    <source>
        <dbReference type="ARBA" id="ARBA00022946"/>
    </source>
</evidence>
<evidence type="ECO:0000256" key="5">
    <source>
        <dbReference type="ARBA" id="ARBA00022837"/>
    </source>
</evidence>
<protein>
    <submittedName>
        <fullName evidence="11">Calcium uptake protein 3, mitochondrial</fullName>
    </submittedName>
</protein>
<keyword evidence="6" id="KW-0809">Transit peptide</keyword>
<dbReference type="GO" id="GO:0005509">
    <property type="term" value="F:calcium ion binding"/>
    <property type="evidence" value="ECO:0007669"/>
    <property type="project" value="InterPro"/>
</dbReference>
<keyword evidence="4" id="KW-0999">Mitochondrion inner membrane</keyword>
<evidence type="ECO:0000256" key="3">
    <source>
        <dbReference type="ARBA" id="ARBA00022737"/>
    </source>
</evidence>
<dbReference type="InterPro" id="IPR002048">
    <property type="entry name" value="EF_hand_dom"/>
</dbReference>
<comment type="caution">
    <text evidence="11">The sequence shown here is derived from an EMBL/GenBank/DDBJ whole genome shotgun (WGS) entry which is preliminary data.</text>
</comment>
<dbReference type="STRING" id="144512.A0A0V0TBK4"/>
<sequence>MLSYYECVTTLARRWRSSLQVRPRQTWSRGHKTFPPPTTAPSSKMPPARRTIKVAARQWTERLRALTSNYKSISIIMHTCENDQTLSEICWKLYFLLFRFSDCKPFGVVRSHFINCSTIEESSLPSWKRFFEFSSFNCEGKAYMSPFDFMQSLTSKASPEALQLTKETPSVTSSSCTFFRDANHQGLISYFDYLFLLSLLSEPESRFRIAFDLFDQNKDGKLEMDEFYSMASGILPKKLRENHYEKNATKHEVL</sequence>
<keyword evidence="7" id="KW-0496">Mitochondrion</keyword>
<dbReference type="InterPro" id="IPR011992">
    <property type="entry name" value="EF-hand-dom_pair"/>
</dbReference>
<evidence type="ECO:0000313" key="11">
    <source>
        <dbReference type="EMBL" id="KRX36396.1"/>
    </source>
</evidence>
<dbReference type="PANTHER" id="PTHR12294:SF13">
    <property type="entry name" value="MITOCHONDRIAL CALCIUM UPTAKE 3, ISOFORM D"/>
    <property type="match status" value="1"/>
</dbReference>
<evidence type="ECO:0000256" key="4">
    <source>
        <dbReference type="ARBA" id="ARBA00022792"/>
    </source>
</evidence>
<dbReference type="SUPFAM" id="SSF47473">
    <property type="entry name" value="EF-hand"/>
    <property type="match status" value="1"/>
</dbReference>
<gene>
    <name evidence="11" type="primary">MICU3</name>
    <name evidence="11" type="ORF">T05_2008</name>
</gene>
<comment type="subcellular location">
    <subcellularLocation>
        <location evidence="1">Mitochondrion inner membrane</location>
    </subcellularLocation>
    <subcellularLocation>
        <location evidence="2">Mitochondrion intermembrane space</location>
    </subcellularLocation>
</comment>
<feature type="domain" description="EF-hand" evidence="10">
    <location>
        <begin position="202"/>
        <end position="237"/>
    </location>
</feature>
<evidence type="ECO:0000256" key="1">
    <source>
        <dbReference type="ARBA" id="ARBA00004273"/>
    </source>
</evidence>
<dbReference type="OrthoDB" id="5859791at2759"/>
<dbReference type="Proteomes" id="UP000055048">
    <property type="component" value="Unassembled WGS sequence"/>
</dbReference>
<dbReference type="Pfam" id="PF13405">
    <property type="entry name" value="EF-hand_6"/>
    <property type="match status" value="1"/>
</dbReference>
<dbReference type="PROSITE" id="PS50222">
    <property type="entry name" value="EF_HAND_2"/>
    <property type="match status" value="1"/>
</dbReference>
<evidence type="ECO:0000256" key="8">
    <source>
        <dbReference type="ARBA" id="ARBA00023136"/>
    </source>
</evidence>
<evidence type="ECO:0000256" key="2">
    <source>
        <dbReference type="ARBA" id="ARBA00004569"/>
    </source>
</evidence>
<dbReference type="EMBL" id="JYDJ01000366">
    <property type="protein sequence ID" value="KRX36396.1"/>
    <property type="molecule type" value="Genomic_DNA"/>
</dbReference>
<evidence type="ECO:0000256" key="9">
    <source>
        <dbReference type="SAM" id="MobiDB-lite"/>
    </source>
</evidence>
<dbReference type="PROSITE" id="PS00018">
    <property type="entry name" value="EF_HAND_1"/>
    <property type="match status" value="1"/>
</dbReference>
<keyword evidence="5" id="KW-0106">Calcium</keyword>
<dbReference type="AlphaFoldDB" id="A0A0V0TBK4"/>
<dbReference type="InterPro" id="IPR018247">
    <property type="entry name" value="EF_Hand_1_Ca_BS"/>
</dbReference>
<name>A0A0V0TBK4_9BILA</name>
<accession>A0A0V0TBK4</accession>
<dbReference type="PANTHER" id="PTHR12294">
    <property type="entry name" value="EF HAND DOMAIN FAMILY A1,A2-RELATED"/>
    <property type="match status" value="1"/>
</dbReference>
<dbReference type="GO" id="GO:0005758">
    <property type="term" value="C:mitochondrial intermembrane space"/>
    <property type="evidence" value="ECO:0007669"/>
    <property type="project" value="UniProtKB-SubCell"/>
</dbReference>
<proteinExistence type="predicted"/>
<feature type="region of interest" description="Disordered" evidence="9">
    <location>
        <begin position="26"/>
        <end position="46"/>
    </location>
</feature>
<dbReference type="GO" id="GO:0036444">
    <property type="term" value="P:calcium import into the mitochondrion"/>
    <property type="evidence" value="ECO:0007669"/>
    <property type="project" value="UniProtKB-ARBA"/>
</dbReference>
<keyword evidence="3" id="KW-0677">Repeat</keyword>
<keyword evidence="12" id="KW-1185">Reference proteome</keyword>
<evidence type="ECO:0000256" key="7">
    <source>
        <dbReference type="ARBA" id="ARBA00023128"/>
    </source>
</evidence>
<organism evidence="11 12">
    <name type="scientific">Trichinella murrelli</name>
    <dbReference type="NCBI Taxonomy" id="144512"/>
    <lineage>
        <taxon>Eukaryota</taxon>
        <taxon>Metazoa</taxon>
        <taxon>Ecdysozoa</taxon>
        <taxon>Nematoda</taxon>
        <taxon>Enoplea</taxon>
        <taxon>Dorylaimia</taxon>
        <taxon>Trichinellida</taxon>
        <taxon>Trichinellidae</taxon>
        <taxon>Trichinella</taxon>
    </lineage>
</organism>
<evidence type="ECO:0000259" key="10">
    <source>
        <dbReference type="PROSITE" id="PS50222"/>
    </source>
</evidence>